<evidence type="ECO:0000313" key="2">
    <source>
        <dbReference type="Proteomes" id="UP000887116"/>
    </source>
</evidence>
<dbReference type="AlphaFoldDB" id="A0A8X6J8Q5"/>
<protein>
    <submittedName>
        <fullName evidence="1">DDE_3 domain-containing protein</fullName>
    </submittedName>
</protein>
<dbReference type="Gene3D" id="3.30.420.10">
    <property type="entry name" value="Ribonuclease H-like superfamily/Ribonuclease H"/>
    <property type="match status" value="1"/>
</dbReference>
<gene>
    <name evidence="1" type="primary">X777_16273</name>
    <name evidence="1" type="ORF">TNCT_284291</name>
</gene>
<dbReference type="OrthoDB" id="6436917at2759"/>
<dbReference type="Proteomes" id="UP000887116">
    <property type="component" value="Unassembled WGS sequence"/>
</dbReference>
<proteinExistence type="predicted"/>
<dbReference type="EMBL" id="BMAO01017364">
    <property type="protein sequence ID" value="GFR15188.1"/>
    <property type="molecule type" value="Genomic_DNA"/>
</dbReference>
<keyword evidence="2" id="KW-1185">Reference proteome</keyword>
<dbReference type="PANTHER" id="PTHR47326:SF1">
    <property type="entry name" value="HTH PSQ-TYPE DOMAIN-CONTAINING PROTEIN"/>
    <property type="match status" value="1"/>
</dbReference>
<evidence type="ECO:0000313" key="1">
    <source>
        <dbReference type="EMBL" id="GFR15188.1"/>
    </source>
</evidence>
<comment type="caution">
    <text evidence="1">The sequence shown here is derived from an EMBL/GenBank/DDBJ whole genome shotgun (WGS) entry which is preliminary data.</text>
</comment>
<dbReference type="InterPro" id="IPR036397">
    <property type="entry name" value="RNaseH_sf"/>
</dbReference>
<dbReference type="PANTHER" id="PTHR47326">
    <property type="entry name" value="TRANSPOSABLE ELEMENT TC3 TRANSPOSASE-LIKE PROTEIN"/>
    <property type="match status" value="1"/>
</dbReference>
<dbReference type="GO" id="GO:0003676">
    <property type="term" value="F:nucleic acid binding"/>
    <property type="evidence" value="ECO:0007669"/>
    <property type="project" value="InterPro"/>
</dbReference>
<sequence length="154" mass="17717">MHFASSVLFCNEETFSREGVFNTHNAYMGALSNPHDTRPRAAQQHFTFNMLASTMVDNLLGLYILLIRLDSDKYIIFIRQFFRNCLPMSPHLCGAHVVSIGWSAFHYGGSLRNYLDQTFLNRWIRRGSHIVWPPKSPDLSHLNCFPWGVIKSLA</sequence>
<organism evidence="1 2">
    <name type="scientific">Trichonephila clavata</name>
    <name type="common">Joro spider</name>
    <name type="synonym">Nephila clavata</name>
    <dbReference type="NCBI Taxonomy" id="2740835"/>
    <lineage>
        <taxon>Eukaryota</taxon>
        <taxon>Metazoa</taxon>
        <taxon>Ecdysozoa</taxon>
        <taxon>Arthropoda</taxon>
        <taxon>Chelicerata</taxon>
        <taxon>Arachnida</taxon>
        <taxon>Araneae</taxon>
        <taxon>Araneomorphae</taxon>
        <taxon>Entelegynae</taxon>
        <taxon>Araneoidea</taxon>
        <taxon>Nephilidae</taxon>
        <taxon>Trichonephila</taxon>
    </lineage>
</organism>
<name>A0A8X6J8Q5_TRICU</name>
<accession>A0A8X6J8Q5</accession>
<reference evidence="1" key="1">
    <citation type="submission" date="2020-07" db="EMBL/GenBank/DDBJ databases">
        <title>Multicomponent nature underlies the extraordinary mechanical properties of spider dragline silk.</title>
        <authorList>
            <person name="Kono N."/>
            <person name="Nakamura H."/>
            <person name="Mori M."/>
            <person name="Yoshida Y."/>
            <person name="Ohtoshi R."/>
            <person name="Malay A.D."/>
            <person name="Moran D.A.P."/>
            <person name="Tomita M."/>
            <person name="Numata K."/>
            <person name="Arakawa K."/>
        </authorList>
    </citation>
    <scope>NUCLEOTIDE SEQUENCE</scope>
</reference>